<dbReference type="EMBL" id="PDJC01000001">
    <property type="protein sequence ID" value="PFG16474.1"/>
    <property type="molecule type" value="Genomic_DNA"/>
</dbReference>
<dbReference type="RefSeq" id="WP_098460010.1">
    <property type="nucleotide sequence ID" value="NZ_PDJC01000001.1"/>
</dbReference>
<proteinExistence type="predicted"/>
<dbReference type="AlphaFoldDB" id="A0A2A9CPX7"/>
<sequence length="203" mass="22039">MRSEAPALLPIFRSQAQGEILALLLLHPDQEFSLTDLSRRVNAPLTSIHREVERLAEATLVAERQVGRNRMVRANPAHPAREPLTRLLELSFGPQHVVAEEFADIHGATQVVIFGSWAARHAGQAGAVPHDVDVLVVGKGVARADVYEAADRAQGRLGLPVNPTIRTPAQWTDPDDPLSAQIRSSPRLTVLGEEDVDGTLAAR</sequence>
<evidence type="ECO:0000313" key="2">
    <source>
        <dbReference type="Proteomes" id="UP000226079"/>
    </source>
</evidence>
<evidence type="ECO:0008006" key="3">
    <source>
        <dbReference type="Google" id="ProtNLM"/>
    </source>
</evidence>
<comment type="caution">
    <text evidence="1">The sequence shown here is derived from an EMBL/GenBank/DDBJ whole genome shotgun (WGS) entry which is preliminary data.</text>
</comment>
<dbReference type="SUPFAM" id="SSF46785">
    <property type="entry name" value="Winged helix' DNA-binding domain"/>
    <property type="match status" value="1"/>
</dbReference>
<name>A0A2A9CPX7_9ACTN</name>
<gene>
    <name evidence="1" type="ORF">ATK74_1012</name>
</gene>
<keyword evidence="2" id="KW-1185">Reference proteome</keyword>
<dbReference type="InterPro" id="IPR043519">
    <property type="entry name" value="NT_sf"/>
</dbReference>
<reference evidence="1 2" key="1">
    <citation type="submission" date="2017-10" db="EMBL/GenBank/DDBJ databases">
        <title>Sequencing the genomes of 1000 actinobacteria strains.</title>
        <authorList>
            <person name="Klenk H.-P."/>
        </authorList>
    </citation>
    <scope>NUCLEOTIDE SEQUENCE [LARGE SCALE GENOMIC DNA]</scope>
    <source>
        <strain evidence="1 2">DSM 15597</strain>
    </source>
</reference>
<dbReference type="Gene3D" id="3.30.460.10">
    <property type="entry name" value="Beta Polymerase, domain 2"/>
    <property type="match status" value="1"/>
</dbReference>
<dbReference type="InterPro" id="IPR036390">
    <property type="entry name" value="WH_DNA-bd_sf"/>
</dbReference>
<dbReference type="Gene3D" id="1.10.10.10">
    <property type="entry name" value="Winged helix-like DNA-binding domain superfamily/Winged helix DNA-binding domain"/>
    <property type="match status" value="1"/>
</dbReference>
<dbReference type="OrthoDB" id="3526885at2"/>
<accession>A0A2A9CPX7</accession>
<organism evidence="1 2">
    <name type="scientific">Propionicimonas paludicola</name>
    <dbReference type="NCBI Taxonomy" id="185243"/>
    <lineage>
        <taxon>Bacteria</taxon>
        <taxon>Bacillati</taxon>
        <taxon>Actinomycetota</taxon>
        <taxon>Actinomycetes</taxon>
        <taxon>Propionibacteriales</taxon>
        <taxon>Nocardioidaceae</taxon>
        <taxon>Propionicimonas</taxon>
    </lineage>
</organism>
<dbReference type="InterPro" id="IPR036388">
    <property type="entry name" value="WH-like_DNA-bd_sf"/>
</dbReference>
<dbReference type="Proteomes" id="UP000226079">
    <property type="component" value="Unassembled WGS sequence"/>
</dbReference>
<evidence type="ECO:0000313" key="1">
    <source>
        <dbReference type="EMBL" id="PFG16474.1"/>
    </source>
</evidence>
<protein>
    <recommendedName>
        <fullName evidence="3">ArsR family transcriptional regulator</fullName>
    </recommendedName>
</protein>
<dbReference type="SUPFAM" id="SSF81301">
    <property type="entry name" value="Nucleotidyltransferase"/>
    <property type="match status" value="1"/>
</dbReference>